<feature type="domain" description="Pyrrolo-quinoline quinone repeat" evidence="1">
    <location>
        <begin position="639"/>
        <end position="748"/>
    </location>
</feature>
<comment type="caution">
    <text evidence="2">The sequence shown here is derived from an EMBL/GenBank/DDBJ whole genome shotgun (WGS) entry which is preliminary data.</text>
</comment>
<dbReference type="Proteomes" id="UP001221411">
    <property type="component" value="Unassembled WGS sequence"/>
</dbReference>
<feature type="domain" description="Pyrrolo-quinoline quinone repeat" evidence="1">
    <location>
        <begin position="470"/>
        <end position="628"/>
    </location>
</feature>
<gene>
    <name evidence="2" type="ORF">POL67_28265</name>
</gene>
<dbReference type="InterPro" id="IPR015943">
    <property type="entry name" value="WD40/YVTN_repeat-like_dom_sf"/>
</dbReference>
<dbReference type="InterPro" id="IPR011047">
    <property type="entry name" value="Quinoprotein_ADH-like_sf"/>
</dbReference>
<dbReference type="InterPro" id="IPR018391">
    <property type="entry name" value="PQQ_b-propeller_rpt"/>
</dbReference>
<evidence type="ECO:0000313" key="2">
    <source>
        <dbReference type="EMBL" id="MDC0745260.1"/>
    </source>
</evidence>
<keyword evidence="3" id="KW-1185">Reference proteome</keyword>
<evidence type="ECO:0000313" key="3">
    <source>
        <dbReference type="Proteomes" id="UP001221411"/>
    </source>
</evidence>
<dbReference type="SUPFAM" id="SSF50998">
    <property type="entry name" value="Quinoprotein alcohol dehydrogenase-like"/>
    <property type="match status" value="1"/>
</dbReference>
<dbReference type="Pfam" id="PF13360">
    <property type="entry name" value="PQQ_2"/>
    <property type="match status" value="2"/>
</dbReference>
<dbReference type="RefSeq" id="WP_271922571.1">
    <property type="nucleotide sequence ID" value="NZ_JAQNDO010000001.1"/>
</dbReference>
<reference evidence="2 3" key="1">
    <citation type="submission" date="2022-11" db="EMBL/GenBank/DDBJ databases">
        <title>Minimal conservation of predation-associated metabolite biosynthetic gene clusters underscores biosynthetic potential of Myxococcota including descriptions for ten novel species: Archangium lansinium sp. nov., Myxococcus landrumus sp. nov., Nannocystis bai.</title>
        <authorList>
            <person name="Ahearne A."/>
            <person name="Stevens C."/>
            <person name="Dowd S."/>
        </authorList>
    </citation>
    <scope>NUCLEOTIDE SEQUENCE [LARGE SCALE GENOMIC DNA]</scope>
    <source>
        <strain evidence="2 3">RJM3</strain>
    </source>
</reference>
<name>A0ABT5ETV4_9BACT</name>
<organism evidence="2 3">
    <name type="scientific">Polyangium mundeleinium</name>
    <dbReference type="NCBI Taxonomy" id="2995306"/>
    <lineage>
        <taxon>Bacteria</taxon>
        <taxon>Pseudomonadati</taxon>
        <taxon>Myxococcota</taxon>
        <taxon>Polyangia</taxon>
        <taxon>Polyangiales</taxon>
        <taxon>Polyangiaceae</taxon>
        <taxon>Polyangium</taxon>
    </lineage>
</organism>
<sequence length="787" mass="84737">MTGLTLVARRPEIQPASTSSVDGPALRALFDLVLDRAPDATVLPERDATALVIDLAYTVADLCAFRRRRVAIRVSLGGEPWELGLERAGRDVLVSLAQTSSKPEVAIHERRVDGDALSTRILGALDALARPSEQSAIASLASLDGGEAPRSQLYGEAARVAAAREHLAASSPFGAGEDLAEPAVVAVEPTGDVPITIAADILMRTPAPSAAAETAVQRADLFALLFRGKLRVIVGEHARELPDVFVFLFAEQLVEITLEALSAWALGRPYYRRLTIGGAVCAVRIQGEGHASLTIGMPRRGTDERGHVWTFPAVDVGALVQSVVAFGRALARSVVRRNRAQAQNLRLSAFRTKVRELGERMRDLTRDDSKINDAPEGYRAFAASLRQPPQPQQEDETLASSRLRYTPRWFAAIPSIDLRATFLCGDALVVGATRELSCIDRRTGELAWTRPVPRAASVMTPLGLARMEAEGALHLHDLQTGDVLWTTSLTPRAGASTSGVVVSTPGLPRMLVVSEGARHLAAIDLHGGEVRWRYASRRSGMFRLRRAGKLLVVASGESALVALDVLTGEVVWRFCDRRRFASHVTVDHDALFAVSGDGAFVDRGSARLHHIDPWSGAARWSIDLPADTRPLGAPLLAPDTVVIQTHGRRGTGLVGFDRATGAPRFDIVACASAASCLVVDGTVILNSEGGELVAIDAKDGATRYRHVFGGAEGDRPRRLEPMLRSGALFVPQSELFVVRPQDGKLLGRVPADLVPDLFRVDERCDVYVVEESGHIAAFSTGPRLRLV</sequence>
<dbReference type="SMART" id="SM00564">
    <property type="entry name" value="PQQ"/>
    <property type="match status" value="5"/>
</dbReference>
<proteinExistence type="predicted"/>
<dbReference type="PANTHER" id="PTHR34512">
    <property type="entry name" value="CELL SURFACE PROTEIN"/>
    <property type="match status" value="1"/>
</dbReference>
<dbReference type="PANTHER" id="PTHR34512:SF30">
    <property type="entry name" value="OUTER MEMBRANE PROTEIN ASSEMBLY FACTOR BAMB"/>
    <property type="match status" value="1"/>
</dbReference>
<accession>A0ABT5ETV4</accession>
<dbReference type="EMBL" id="JAQNDO010000001">
    <property type="protein sequence ID" value="MDC0745260.1"/>
    <property type="molecule type" value="Genomic_DNA"/>
</dbReference>
<protein>
    <submittedName>
        <fullName evidence="2">PQQ-like beta-propeller repeat protein</fullName>
    </submittedName>
</protein>
<dbReference type="InterPro" id="IPR002372">
    <property type="entry name" value="PQQ_rpt_dom"/>
</dbReference>
<evidence type="ECO:0000259" key="1">
    <source>
        <dbReference type="Pfam" id="PF13360"/>
    </source>
</evidence>
<dbReference type="Gene3D" id="2.130.10.10">
    <property type="entry name" value="YVTN repeat-like/Quinoprotein amine dehydrogenase"/>
    <property type="match status" value="2"/>
</dbReference>